<name>A0A6G0X8U9_9STRA</name>
<dbReference type="EMBL" id="VJMJ01000089">
    <property type="protein sequence ID" value="KAF0736407.1"/>
    <property type="molecule type" value="Genomic_DNA"/>
</dbReference>
<protein>
    <submittedName>
        <fullName evidence="1">Uncharacterized protein</fullName>
    </submittedName>
</protein>
<sequence length="498" mass="56378">MQLAQFLLEKLNNGRLPHGTIKEAAAKFECDRKTVRMFSRDGISGVGSSRKKGRVGRKKLVSDDEAITRIRAVELRNRQNIRTLAAQVGLPYTTLFRKLKAGVIRRATSTLSPSLTDACKYKRLLHCLSFLRLSKTTRSCPAAFKFHAMLDWIHLDEKWFFLDKDKRTFYLVKGEELPSRTARHKSHIPKLMFLTAVGRPQYDHGTSQYFDGKLGIFPFVIHGTAKRSSRHQAKGAPVLIPQTVTRDIYVDALVNHVLPAILTKFPSRWKTLYIQQDGARPHCTDGCPELVASAASFGLNIKLVTQPANSPDLNILDLGFFAAIQTLQYRKCPKTIDEFLDAVHESFHELKSDCLDSVWLSLHRRMATIIDHYGDNTMKLEHMRKEALRKQGKLPLSSTLASNVFLQAFASLHPEDRSIYQSWVDQIVHQYRPSSSSFEANASAVNVCDLGAVLDEYFEAHEDHETNLAALCDDSHFDDISVDRLVDMMNDLEVHVDA</sequence>
<dbReference type="Gene3D" id="3.30.420.10">
    <property type="entry name" value="Ribonuclease H-like superfamily/Ribonuclease H"/>
    <property type="match status" value="1"/>
</dbReference>
<dbReference type="PANTHER" id="PTHR47169">
    <property type="entry name" value="OS01G0541250 PROTEIN"/>
    <property type="match status" value="1"/>
</dbReference>
<dbReference type="GO" id="GO:0003676">
    <property type="term" value="F:nucleic acid binding"/>
    <property type="evidence" value="ECO:0007669"/>
    <property type="project" value="InterPro"/>
</dbReference>
<dbReference type="Proteomes" id="UP000481153">
    <property type="component" value="Unassembled WGS sequence"/>
</dbReference>
<proteinExistence type="predicted"/>
<organism evidence="1 2">
    <name type="scientific">Aphanomyces euteiches</name>
    <dbReference type="NCBI Taxonomy" id="100861"/>
    <lineage>
        <taxon>Eukaryota</taxon>
        <taxon>Sar</taxon>
        <taxon>Stramenopiles</taxon>
        <taxon>Oomycota</taxon>
        <taxon>Saprolegniomycetes</taxon>
        <taxon>Saprolegniales</taxon>
        <taxon>Verrucalvaceae</taxon>
        <taxon>Aphanomyces</taxon>
    </lineage>
</organism>
<dbReference type="InterPro" id="IPR036397">
    <property type="entry name" value="RNaseH_sf"/>
</dbReference>
<keyword evidence="2" id="KW-1185">Reference proteome</keyword>
<comment type="caution">
    <text evidence="1">The sequence shown here is derived from an EMBL/GenBank/DDBJ whole genome shotgun (WGS) entry which is preliminary data.</text>
</comment>
<dbReference type="VEuPathDB" id="FungiDB:AeMF1_019514"/>
<accession>A0A6G0X8U9</accession>
<dbReference type="AlphaFoldDB" id="A0A6G0X8U9"/>
<dbReference type="PANTHER" id="PTHR47169:SF2">
    <property type="entry name" value="OS01G0541250 PROTEIN"/>
    <property type="match status" value="1"/>
</dbReference>
<evidence type="ECO:0000313" key="2">
    <source>
        <dbReference type="Proteomes" id="UP000481153"/>
    </source>
</evidence>
<reference evidence="1 2" key="1">
    <citation type="submission" date="2019-07" db="EMBL/GenBank/DDBJ databases">
        <title>Genomics analysis of Aphanomyces spp. identifies a new class of oomycete effector associated with host adaptation.</title>
        <authorList>
            <person name="Gaulin E."/>
        </authorList>
    </citation>
    <scope>NUCLEOTIDE SEQUENCE [LARGE SCALE GENOMIC DNA]</scope>
    <source>
        <strain evidence="1 2">ATCC 201684</strain>
    </source>
</reference>
<gene>
    <name evidence="1" type="ORF">Ae201684_007426</name>
</gene>
<evidence type="ECO:0000313" key="1">
    <source>
        <dbReference type="EMBL" id="KAF0736407.1"/>
    </source>
</evidence>